<evidence type="ECO:0000313" key="2">
    <source>
        <dbReference type="Proteomes" id="UP000095463"/>
    </source>
</evidence>
<dbReference type="RefSeq" id="WP_069907748.1">
    <property type="nucleotide sequence ID" value="NZ_LAJE02000027.1"/>
</dbReference>
<dbReference type="EMBL" id="LAJE02000027">
    <property type="protein sequence ID" value="OEO33122.1"/>
    <property type="molecule type" value="Genomic_DNA"/>
</dbReference>
<evidence type="ECO:0000313" key="1">
    <source>
        <dbReference type="EMBL" id="OEO33122.1"/>
    </source>
</evidence>
<dbReference type="AlphaFoldDB" id="A0A1E5XX10"/>
<name>A0A1E5XX10_9HYPH</name>
<sequence>MPTFVIRFDERGQCTSPVTARQLVDHLKSQPYSDILLFSHGWNTDFSGAVALYRDFLAAFKTVCTNHPVAGFNPIFVGITWPSAWFAADAGPKLESVAEDVEDIVLAAAAAPLADPERQRLYELTNSSALSREQALELIELLLPSVATAEDEVDTEAEVDAEALLDAAKQLGDVNRGAAPTNFDPVTGLPEAGVLGGDGGFDPRDIVRMLSLYQMKDRSGAVGARGVSILLRQILGASTAKVRLLGHSFGCKVMLSAICVGAPLSRPVSSMLLMQPALSHLAMAASVPGRQGPGGYRPALDQVSGQIFTTYSKKDMPLHDVFHLALRRREDLGEAEITAAAGEPPSRYAAMGGYGPRGAGEKLLSPIPGPGDTFGDLTGLKLVALDGSADRINGHGDITTGFTAWALRHLIAE</sequence>
<accession>A0A1E5XX10</accession>
<dbReference type="OrthoDB" id="280053at2"/>
<dbReference type="InterPro" id="IPR010297">
    <property type="entry name" value="DUF900_hydrolase"/>
</dbReference>
<keyword evidence="2" id="KW-1185">Reference proteome</keyword>
<comment type="caution">
    <text evidence="1">The sequence shown here is derived from an EMBL/GenBank/DDBJ whole genome shotgun (WGS) entry which is preliminary data.</text>
</comment>
<organism evidence="1 2">
    <name type="scientific">Devosia insulae DS-56</name>
    <dbReference type="NCBI Taxonomy" id="1116389"/>
    <lineage>
        <taxon>Bacteria</taxon>
        <taxon>Pseudomonadati</taxon>
        <taxon>Pseudomonadota</taxon>
        <taxon>Alphaproteobacteria</taxon>
        <taxon>Hyphomicrobiales</taxon>
        <taxon>Devosiaceae</taxon>
        <taxon>Devosia</taxon>
    </lineage>
</organism>
<dbReference type="Proteomes" id="UP000095463">
    <property type="component" value="Unassembled WGS sequence"/>
</dbReference>
<protein>
    <recommendedName>
        <fullName evidence="3">Serine-threonine protein kinase</fullName>
    </recommendedName>
</protein>
<proteinExistence type="predicted"/>
<evidence type="ECO:0008006" key="3">
    <source>
        <dbReference type="Google" id="ProtNLM"/>
    </source>
</evidence>
<gene>
    <name evidence="1" type="ORF">VW23_008135</name>
</gene>
<dbReference type="Pfam" id="PF05990">
    <property type="entry name" value="DUF900"/>
    <property type="match status" value="1"/>
</dbReference>
<reference evidence="1 2" key="1">
    <citation type="journal article" date="2015" name="Genome Announc.">
        <title>Genome Assemblies of Three Soil-Associated Devosia species: D. insulae, D. limi, and D. soli.</title>
        <authorList>
            <person name="Hassan Y.I."/>
            <person name="Lepp D."/>
            <person name="Zhou T."/>
        </authorList>
    </citation>
    <scope>NUCLEOTIDE SEQUENCE [LARGE SCALE GENOMIC DNA]</scope>
    <source>
        <strain evidence="1 2">DS-56</strain>
    </source>
</reference>